<dbReference type="PANTHER" id="PTHR34387">
    <property type="entry name" value="SLR1258 PROTEIN"/>
    <property type="match status" value="1"/>
</dbReference>
<dbReference type="Gene3D" id="3.30.110.170">
    <property type="entry name" value="Protein of unknown function (DUF541), domain 1"/>
    <property type="match status" value="1"/>
</dbReference>
<evidence type="ECO:0008006" key="4">
    <source>
        <dbReference type="Google" id="ProtNLM"/>
    </source>
</evidence>
<sequence>METMDLGHPTKLKQAALALLTLLFLLLSVLVVVKIRSEWKSYNFIGQSAEFPHTISISGEGKVTAIPDIATLTIGLMTERSTVAAAQQENTEKMNKIIADLKTQGIEDADIKTTNYNIYPNYDYNPTGRVLRGYHVDQNVTIKIRDLKKVSTILEIAGQSGANNVSGINFTIDDPEAYRQEARLAAITQAREKAEKLAEAAGVTLGKVVSFSESSGGYPEPYPVYARSYADAAVGLGGAAPEIEVGSNEVVVNATVTFEIY</sequence>
<evidence type="ECO:0000256" key="1">
    <source>
        <dbReference type="SAM" id="Phobius"/>
    </source>
</evidence>
<reference evidence="3" key="1">
    <citation type="submission" date="2017-09" db="EMBL/GenBank/DDBJ databases">
        <title>Depth-based differentiation of microbial function through sediment-hosted aquifers and enrichment of novel symbionts in the deep terrestrial subsurface.</title>
        <authorList>
            <person name="Probst A.J."/>
            <person name="Ladd B."/>
            <person name="Jarett J.K."/>
            <person name="Geller-Mcgrath D.E."/>
            <person name="Sieber C.M.K."/>
            <person name="Emerson J.B."/>
            <person name="Anantharaman K."/>
            <person name="Thomas B.C."/>
            <person name="Malmstrom R."/>
            <person name="Stieglmeier M."/>
            <person name="Klingl A."/>
            <person name="Woyke T."/>
            <person name="Ryan C.M."/>
            <person name="Banfield J.F."/>
        </authorList>
    </citation>
    <scope>NUCLEOTIDE SEQUENCE [LARGE SCALE GENOMIC DNA]</scope>
</reference>
<dbReference type="AlphaFoldDB" id="A0A2H0W4H0"/>
<dbReference type="Pfam" id="PF04402">
    <property type="entry name" value="SIMPL"/>
    <property type="match status" value="1"/>
</dbReference>
<dbReference type="Gene3D" id="3.30.70.2970">
    <property type="entry name" value="Protein of unknown function (DUF541), domain 2"/>
    <property type="match status" value="1"/>
</dbReference>
<organism evidence="2 3">
    <name type="scientific">Candidatus Buchananbacteria bacterium CG10_big_fil_rev_8_21_14_0_10_42_9</name>
    <dbReference type="NCBI Taxonomy" id="1974526"/>
    <lineage>
        <taxon>Bacteria</taxon>
        <taxon>Candidatus Buchananiibacteriota</taxon>
    </lineage>
</organism>
<proteinExistence type="predicted"/>
<evidence type="ECO:0000313" key="3">
    <source>
        <dbReference type="Proteomes" id="UP000230935"/>
    </source>
</evidence>
<keyword evidence="1" id="KW-0812">Transmembrane</keyword>
<dbReference type="InterPro" id="IPR052022">
    <property type="entry name" value="26kDa_periplasmic_antigen"/>
</dbReference>
<feature type="transmembrane region" description="Helical" evidence="1">
    <location>
        <begin position="15"/>
        <end position="33"/>
    </location>
</feature>
<dbReference type="PANTHER" id="PTHR34387:SF1">
    <property type="entry name" value="PERIPLASMIC IMMUNOGENIC PROTEIN"/>
    <property type="match status" value="1"/>
</dbReference>
<keyword evidence="1" id="KW-1133">Transmembrane helix</keyword>
<name>A0A2H0W4H0_9BACT</name>
<gene>
    <name evidence="2" type="ORF">COT81_00760</name>
</gene>
<protein>
    <recommendedName>
        <fullName evidence="4">SIMPL domain-containing protein</fullName>
    </recommendedName>
</protein>
<accession>A0A2H0W4H0</accession>
<dbReference type="Proteomes" id="UP000230935">
    <property type="component" value="Unassembled WGS sequence"/>
</dbReference>
<comment type="caution">
    <text evidence="2">The sequence shown here is derived from an EMBL/GenBank/DDBJ whole genome shotgun (WGS) entry which is preliminary data.</text>
</comment>
<dbReference type="EMBL" id="PEZZ01000004">
    <property type="protein sequence ID" value="PIS05530.1"/>
    <property type="molecule type" value="Genomic_DNA"/>
</dbReference>
<evidence type="ECO:0000313" key="2">
    <source>
        <dbReference type="EMBL" id="PIS05530.1"/>
    </source>
</evidence>
<dbReference type="InterPro" id="IPR007497">
    <property type="entry name" value="SIMPL/DUF541"/>
</dbReference>
<keyword evidence="1" id="KW-0472">Membrane</keyword>
<dbReference type="GO" id="GO:0006974">
    <property type="term" value="P:DNA damage response"/>
    <property type="evidence" value="ECO:0007669"/>
    <property type="project" value="TreeGrafter"/>
</dbReference>